<feature type="signal peptide" evidence="2">
    <location>
        <begin position="1"/>
        <end position="31"/>
    </location>
</feature>
<reference evidence="3" key="2">
    <citation type="submission" date="2020-10" db="EMBL/GenBank/DDBJ databases">
        <authorList>
            <person name="Cooper E.A."/>
            <person name="Brenton Z.W."/>
            <person name="Flinn B.S."/>
            <person name="Jenkins J."/>
            <person name="Shu S."/>
            <person name="Flowers D."/>
            <person name="Luo F."/>
            <person name="Wang Y."/>
            <person name="Xia P."/>
            <person name="Barry K."/>
            <person name="Daum C."/>
            <person name="Lipzen A."/>
            <person name="Yoshinaga Y."/>
            <person name="Schmutz J."/>
            <person name="Saski C."/>
            <person name="Vermerris W."/>
            <person name="Kresovich S."/>
        </authorList>
    </citation>
    <scope>NUCLEOTIDE SEQUENCE</scope>
</reference>
<organism evidence="3 4">
    <name type="scientific">Sorghum bicolor</name>
    <name type="common">Sorghum</name>
    <name type="synonym">Sorghum vulgare</name>
    <dbReference type="NCBI Taxonomy" id="4558"/>
    <lineage>
        <taxon>Eukaryota</taxon>
        <taxon>Viridiplantae</taxon>
        <taxon>Streptophyta</taxon>
        <taxon>Embryophyta</taxon>
        <taxon>Tracheophyta</taxon>
        <taxon>Spermatophyta</taxon>
        <taxon>Magnoliopsida</taxon>
        <taxon>Liliopsida</taxon>
        <taxon>Poales</taxon>
        <taxon>Poaceae</taxon>
        <taxon>PACMAD clade</taxon>
        <taxon>Panicoideae</taxon>
        <taxon>Andropogonodae</taxon>
        <taxon>Andropogoneae</taxon>
        <taxon>Sorghinae</taxon>
        <taxon>Sorghum</taxon>
    </lineage>
</organism>
<dbReference type="SUPFAM" id="SSF49870">
    <property type="entry name" value="Osmotin, thaumatin-like protein"/>
    <property type="match status" value="1"/>
</dbReference>
<evidence type="ECO:0000256" key="1">
    <source>
        <dbReference type="PIRSR" id="PIRSR002703-1"/>
    </source>
</evidence>
<dbReference type="PIRSF" id="PIRSF002703">
    <property type="entry name" value="Thaumatin"/>
    <property type="match status" value="1"/>
</dbReference>
<dbReference type="Pfam" id="PF00314">
    <property type="entry name" value="Thaumatin"/>
    <property type="match status" value="1"/>
</dbReference>
<keyword evidence="2" id="KW-0732">Signal</keyword>
<evidence type="ECO:0008006" key="5">
    <source>
        <dbReference type="Google" id="ProtNLM"/>
    </source>
</evidence>
<evidence type="ECO:0000313" key="4">
    <source>
        <dbReference type="Proteomes" id="UP000807115"/>
    </source>
</evidence>
<sequence>MGSLVAAGCRPAHFLLLALVALAAGAGKASAATFLVLNLCPFPVWPAAVPTGAGTGPLTKLEHAKAWFVRVRVPSGTGRIWGRTGCDFAGDGEHGGCSTGDCAGALHCQSMGKPPATVAEFTISDVAGIANDTFGISVADGFNLPLDFACGGGNPRVWKEWVRCREPGCPDAMKVHSCRSEGDYNVVFCPFKD</sequence>
<dbReference type="Gene3D" id="2.60.110.10">
    <property type="entry name" value="Thaumatin"/>
    <property type="match status" value="1"/>
</dbReference>
<dbReference type="SMART" id="SM00205">
    <property type="entry name" value="THN"/>
    <property type="match status" value="1"/>
</dbReference>
<protein>
    <recommendedName>
        <fullName evidence="5">Thaumatin-like protein</fullName>
    </recommendedName>
</protein>
<dbReference type="InterPro" id="IPR037176">
    <property type="entry name" value="Osmotin/thaumatin-like_sf"/>
</dbReference>
<evidence type="ECO:0000256" key="2">
    <source>
        <dbReference type="SAM" id="SignalP"/>
    </source>
</evidence>
<gene>
    <name evidence="3" type="ORF">BDA96_08G199200</name>
</gene>
<evidence type="ECO:0000313" key="3">
    <source>
        <dbReference type="EMBL" id="KAG0521874.1"/>
    </source>
</evidence>
<dbReference type="EMBL" id="CM027687">
    <property type="protein sequence ID" value="KAG0521874.1"/>
    <property type="molecule type" value="Genomic_DNA"/>
</dbReference>
<reference evidence="3" key="1">
    <citation type="journal article" date="2019" name="BMC Genomics">
        <title>A new reference genome for Sorghum bicolor reveals high levels of sequence similarity between sweet and grain genotypes: implications for the genetics of sugar metabolism.</title>
        <authorList>
            <person name="Cooper E.A."/>
            <person name="Brenton Z.W."/>
            <person name="Flinn B.S."/>
            <person name="Jenkins J."/>
            <person name="Shu S."/>
            <person name="Flowers D."/>
            <person name="Luo F."/>
            <person name="Wang Y."/>
            <person name="Xia P."/>
            <person name="Barry K."/>
            <person name="Daum C."/>
            <person name="Lipzen A."/>
            <person name="Yoshinaga Y."/>
            <person name="Schmutz J."/>
            <person name="Saski C."/>
            <person name="Vermerris W."/>
            <person name="Kresovich S."/>
        </authorList>
    </citation>
    <scope>NUCLEOTIDE SEQUENCE</scope>
</reference>
<keyword evidence="1" id="KW-1015">Disulfide bond</keyword>
<dbReference type="AlphaFoldDB" id="A0A921U846"/>
<feature type="chain" id="PRO_5036996205" description="Thaumatin-like protein" evidence="2">
    <location>
        <begin position="32"/>
        <end position="193"/>
    </location>
</feature>
<feature type="disulfide bond" evidence="1">
    <location>
        <begin position="86"/>
        <end position="97"/>
    </location>
</feature>
<dbReference type="PRINTS" id="PR00347">
    <property type="entry name" value="THAUMATIN"/>
</dbReference>
<accession>A0A921U846</accession>
<dbReference type="Proteomes" id="UP000807115">
    <property type="component" value="Chromosome 8"/>
</dbReference>
<dbReference type="PANTHER" id="PTHR31048">
    <property type="entry name" value="OS03G0233200 PROTEIN"/>
    <property type="match status" value="1"/>
</dbReference>
<dbReference type="PROSITE" id="PS51367">
    <property type="entry name" value="THAUMATIN_2"/>
    <property type="match status" value="1"/>
</dbReference>
<feature type="disulfide bond" evidence="1">
    <location>
        <begin position="102"/>
        <end position="108"/>
    </location>
</feature>
<dbReference type="InterPro" id="IPR001938">
    <property type="entry name" value="Thaumatin"/>
</dbReference>
<comment type="caution">
    <text evidence="3">The sequence shown here is derived from an EMBL/GenBank/DDBJ whole genome shotgun (WGS) entry which is preliminary data.</text>
</comment>
<proteinExistence type="predicted"/>
<name>A0A921U846_SORBI</name>